<feature type="binding site" evidence="6">
    <location>
        <position position="117"/>
    </location>
    <ligand>
        <name>Mg(2+)</name>
        <dbReference type="ChEBI" id="CHEBI:18420"/>
        <label>1</label>
    </ligand>
</feature>
<dbReference type="Gene3D" id="3.60.10.10">
    <property type="entry name" value="Endonuclease/exonuclease/phosphatase"/>
    <property type="match status" value="1"/>
</dbReference>
<dbReference type="Proteomes" id="UP000008312">
    <property type="component" value="Unassembled WGS sequence"/>
</dbReference>
<comment type="similarity">
    <text evidence="1">Belongs to the DNA repair enzymes AP/ExoA family.</text>
</comment>
<feature type="domain" description="Endonuclease/exonuclease/phosphatase" evidence="8">
    <location>
        <begin position="66"/>
        <end position="212"/>
    </location>
</feature>
<evidence type="ECO:0000259" key="8">
    <source>
        <dbReference type="Pfam" id="PF03372"/>
    </source>
</evidence>
<evidence type="ECO:0000256" key="7">
    <source>
        <dbReference type="PIRSR" id="PIRSR604808-3"/>
    </source>
</evidence>
<accession>D8M626</accession>
<dbReference type="GO" id="GO:0006284">
    <property type="term" value="P:base-excision repair"/>
    <property type="evidence" value="ECO:0007669"/>
    <property type="project" value="TreeGrafter"/>
</dbReference>
<dbReference type="PANTHER" id="PTHR22748:SF6">
    <property type="entry name" value="DNA-(APURINIC OR APYRIMIDINIC SITE) ENDONUCLEASE"/>
    <property type="match status" value="1"/>
</dbReference>
<dbReference type="RefSeq" id="XP_012897673.1">
    <property type="nucleotide sequence ID" value="XM_013042219.1"/>
</dbReference>
<evidence type="ECO:0000256" key="6">
    <source>
        <dbReference type="PIRSR" id="PIRSR604808-2"/>
    </source>
</evidence>
<dbReference type="AlphaFoldDB" id="D8M626"/>
<evidence type="ECO:0000256" key="5">
    <source>
        <dbReference type="PIRSR" id="PIRSR604808-1"/>
    </source>
</evidence>
<dbReference type="InterPro" id="IPR004808">
    <property type="entry name" value="AP_endonuc_1"/>
</dbReference>
<keyword evidence="3" id="KW-0378">Hydrolase</keyword>
<dbReference type="GO" id="GO:0008311">
    <property type="term" value="F:double-stranded DNA 3'-5' DNA exonuclease activity"/>
    <property type="evidence" value="ECO:0007669"/>
    <property type="project" value="TreeGrafter"/>
</dbReference>
<dbReference type="PROSITE" id="PS51435">
    <property type="entry name" value="AP_NUCLEASE_F1_4"/>
    <property type="match status" value="1"/>
</dbReference>
<gene>
    <name evidence="9" type="ORF">GSBLH_T00006658001</name>
</gene>
<evidence type="ECO:0000256" key="3">
    <source>
        <dbReference type="ARBA" id="ARBA00022801"/>
    </source>
</evidence>
<dbReference type="InterPro" id="IPR005135">
    <property type="entry name" value="Endo/exonuclease/phosphatase"/>
</dbReference>
<feature type="site" description="Transition state stabilizer" evidence="7">
    <location>
        <position position="119"/>
    </location>
</feature>
<feature type="site" description="Transition state stabilizer" evidence="7">
    <location>
        <position position="212"/>
    </location>
</feature>
<dbReference type="Pfam" id="PF03372">
    <property type="entry name" value="Exo_endo_phos"/>
    <property type="match status" value="1"/>
</dbReference>
<dbReference type="PANTHER" id="PTHR22748">
    <property type="entry name" value="AP ENDONUCLEASE"/>
    <property type="match status" value="1"/>
</dbReference>
<dbReference type="OrthoDB" id="498125at2759"/>
<keyword evidence="4 6" id="KW-0460">Magnesium</keyword>
<dbReference type="GO" id="GO:0003906">
    <property type="term" value="F:DNA-(apurinic or apyrimidinic site) endonuclease activity"/>
    <property type="evidence" value="ECO:0007669"/>
    <property type="project" value="TreeGrafter"/>
</dbReference>
<feature type="site" description="Important for catalytic activity" evidence="7">
    <location>
        <position position="186"/>
    </location>
</feature>
<evidence type="ECO:0000256" key="4">
    <source>
        <dbReference type="ARBA" id="ARBA00022842"/>
    </source>
</evidence>
<feature type="active site" evidence="5">
    <location>
        <position position="76"/>
    </location>
</feature>
<evidence type="ECO:0000256" key="1">
    <source>
        <dbReference type="ARBA" id="ARBA00007092"/>
    </source>
</evidence>
<feature type="binding site" evidence="6">
    <location>
        <position position="211"/>
    </location>
    <ligand>
        <name>Mg(2+)</name>
        <dbReference type="ChEBI" id="CHEBI:18420"/>
        <label>1</label>
    </ligand>
</feature>
<organism evidence="9">
    <name type="scientific">Blastocystis hominis</name>
    <dbReference type="NCBI Taxonomy" id="12968"/>
    <lineage>
        <taxon>Eukaryota</taxon>
        <taxon>Sar</taxon>
        <taxon>Stramenopiles</taxon>
        <taxon>Bigyra</taxon>
        <taxon>Opalozoa</taxon>
        <taxon>Opalinata</taxon>
        <taxon>Blastocystidae</taxon>
        <taxon>Blastocystis</taxon>
    </lineage>
</organism>
<keyword evidence="10" id="KW-1185">Reference proteome</keyword>
<keyword evidence="6" id="KW-0464">Manganese</keyword>
<feature type="active site" description="Proton donor/acceptor" evidence="5">
    <location>
        <position position="117"/>
    </location>
</feature>
<dbReference type="InterPro" id="IPR036691">
    <property type="entry name" value="Endo/exonu/phosph_ase_sf"/>
</dbReference>
<dbReference type="GO" id="GO:0046872">
    <property type="term" value="F:metal ion binding"/>
    <property type="evidence" value="ECO:0007669"/>
    <property type="project" value="UniProtKB-KW"/>
</dbReference>
<comment type="cofactor">
    <cofactor evidence="6">
        <name>Mg(2+)</name>
        <dbReference type="ChEBI" id="CHEBI:18420"/>
    </cofactor>
    <cofactor evidence="6">
        <name>Mn(2+)</name>
        <dbReference type="ChEBI" id="CHEBI:29035"/>
    </cofactor>
    <text evidence="6">Probably binds two magnesium or manganese ions per subunit.</text>
</comment>
<protein>
    <recommendedName>
        <fullName evidence="8">Endonuclease/exonuclease/phosphatase domain-containing protein</fullName>
    </recommendedName>
</protein>
<evidence type="ECO:0000313" key="10">
    <source>
        <dbReference type="Proteomes" id="UP000008312"/>
    </source>
</evidence>
<proteinExistence type="inferred from homology"/>
<feature type="binding site" evidence="6">
    <location>
        <position position="119"/>
    </location>
    <ligand>
        <name>Mg(2+)</name>
        <dbReference type="ChEBI" id="CHEBI:18420"/>
        <label>1</label>
    </ligand>
</feature>
<evidence type="ECO:0000256" key="2">
    <source>
        <dbReference type="ARBA" id="ARBA00022723"/>
    </source>
</evidence>
<sequence length="252" mass="28553">MSDISADCIPEGYDAFSSHCAHNGGYSGVITFLGSFSQHPKSTIYQRYDSDFVKSADMEGRVCFTFFDNCAILNVYFPCGSEEDSARCSFRERFYELIMDLVKIIKVDYPNCILLGDFNTAIACRIGWRLCYHPKSSSFYLAFMIRDGGCGMIDCFRALYPSERNAYSCFNTKLKGRINNFGTRIDYIVCTRPLRNCLVECAIRSDVTGSDHLPVVAEFDFSVKSESSVVGLRSKVGEQPKILSFFRVNRRM</sequence>
<dbReference type="InParanoid" id="D8M626"/>
<feature type="active site" description="Proton acceptor" evidence="5">
    <location>
        <position position="212"/>
    </location>
</feature>
<evidence type="ECO:0000313" key="9">
    <source>
        <dbReference type="EMBL" id="CBK23625.2"/>
    </source>
</evidence>
<dbReference type="EMBL" id="FN668661">
    <property type="protein sequence ID" value="CBK23625.2"/>
    <property type="molecule type" value="Genomic_DNA"/>
</dbReference>
<dbReference type="GO" id="GO:0008081">
    <property type="term" value="F:phosphoric diester hydrolase activity"/>
    <property type="evidence" value="ECO:0007669"/>
    <property type="project" value="TreeGrafter"/>
</dbReference>
<feature type="binding site" evidence="6">
    <location>
        <position position="212"/>
    </location>
    <ligand>
        <name>Mg(2+)</name>
        <dbReference type="ChEBI" id="CHEBI:18420"/>
        <label>2</label>
    </ligand>
</feature>
<reference evidence="9" key="1">
    <citation type="submission" date="2010-02" db="EMBL/GenBank/DDBJ databases">
        <title>Sequencing and annotation of the Blastocystis hominis genome.</title>
        <authorList>
            <person name="Wincker P."/>
        </authorList>
    </citation>
    <scope>NUCLEOTIDE SEQUENCE</scope>
    <source>
        <strain evidence="9">Singapore isolate B</strain>
    </source>
</reference>
<name>D8M626_BLAHO</name>
<dbReference type="SUPFAM" id="SSF56219">
    <property type="entry name" value="DNase I-like"/>
    <property type="match status" value="1"/>
</dbReference>
<keyword evidence="2 6" id="KW-0479">Metal-binding</keyword>
<dbReference type="GO" id="GO:0005634">
    <property type="term" value="C:nucleus"/>
    <property type="evidence" value="ECO:0007669"/>
    <property type="project" value="TreeGrafter"/>
</dbReference>
<dbReference type="GeneID" id="24922782"/>